<keyword evidence="4 5" id="KW-0472">Membrane</keyword>
<keyword evidence="7" id="KW-1185">Reference proteome</keyword>
<dbReference type="AlphaFoldDB" id="A0A917UTU3"/>
<name>A0A917UTU3_9MICO</name>
<evidence type="ECO:0000313" key="7">
    <source>
        <dbReference type="Proteomes" id="UP000636956"/>
    </source>
</evidence>
<dbReference type="Proteomes" id="UP000636956">
    <property type="component" value="Unassembled WGS sequence"/>
</dbReference>
<feature type="transmembrane region" description="Helical" evidence="5">
    <location>
        <begin position="82"/>
        <end position="107"/>
    </location>
</feature>
<evidence type="ECO:0000313" key="6">
    <source>
        <dbReference type="EMBL" id="GGJ84704.1"/>
    </source>
</evidence>
<feature type="transmembrane region" description="Helical" evidence="5">
    <location>
        <begin position="51"/>
        <end position="70"/>
    </location>
</feature>
<dbReference type="InterPro" id="IPR004695">
    <property type="entry name" value="SLAC1/Mae1/Ssu1/TehA"/>
</dbReference>
<reference evidence="6" key="2">
    <citation type="submission" date="2020-09" db="EMBL/GenBank/DDBJ databases">
        <authorList>
            <person name="Sun Q."/>
            <person name="Zhou Y."/>
        </authorList>
    </citation>
    <scope>NUCLEOTIDE SEQUENCE</scope>
    <source>
        <strain evidence="6">CGMCC 1.8984</strain>
    </source>
</reference>
<keyword evidence="2 5" id="KW-0812">Transmembrane</keyword>
<organism evidence="6 7">
    <name type="scientific">Agromyces bauzanensis</name>
    <dbReference type="NCBI Taxonomy" id="1308924"/>
    <lineage>
        <taxon>Bacteria</taxon>
        <taxon>Bacillati</taxon>
        <taxon>Actinomycetota</taxon>
        <taxon>Actinomycetes</taxon>
        <taxon>Micrococcales</taxon>
        <taxon>Microbacteriaceae</taxon>
        <taxon>Agromyces</taxon>
    </lineage>
</organism>
<keyword evidence="3 5" id="KW-1133">Transmembrane helix</keyword>
<dbReference type="GO" id="GO:0016020">
    <property type="term" value="C:membrane"/>
    <property type="evidence" value="ECO:0007669"/>
    <property type="project" value="UniProtKB-SubCell"/>
</dbReference>
<dbReference type="EMBL" id="BMMD01000013">
    <property type="protein sequence ID" value="GGJ84704.1"/>
    <property type="molecule type" value="Genomic_DNA"/>
</dbReference>
<gene>
    <name evidence="6" type="ORF">GCM10011372_23760</name>
</gene>
<sequence length="156" mass="16312">MLQAGVIELVDDMTALWVALVFLVPGLAGILIVGVAFYTRVIGSTDVPLQAVSGNWFVPVVPLVLVPSILTRTEVLGGPIDSASLAFAAVATWGIGFGLFLLLTAIIGGRLLIASPPAAACRADVVDLARADRHGRARDHLEATLVRMRSGAVFGR</sequence>
<evidence type="ECO:0000256" key="1">
    <source>
        <dbReference type="ARBA" id="ARBA00004141"/>
    </source>
</evidence>
<proteinExistence type="predicted"/>
<evidence type="ECO:0000256" key="3">
    <source>
        <dbReference type="ARBA" id="ARBA00022989"/>
    </source>
</evidence>
<dbReference type="GO" id="GO:0055085">
    <property type="term" value="P:transmembrane transport"/>
    <property type="evidence" value="ECO:0007669"/>
    <property type="project" value="InterPro"/>
</dbReference>
<comment type="caution">
    <text evidence="6">The sequence shown here is derived from an EMBL/GenBank/DDBJ whole genome shotgun (WGS) entry which is preliminary data.</text>
</comment>
<evidence type="ECO:0000256" key="2">
    <source>
        <dbReference type="ARBA" id="ARBA00022692"/>
    </source>
</evidence>
<reference evidence="6" key="1">
    <citation type="journal article" date="2014" name="Int. J. Syst. Evol. Microbiol.">
        <title>Complete genome sequence of Corynebacterium casei LMG S-19264T (=DSM 44701T), isolated from a smear-ripened cheese.</title>
        <authorList>
            <consortium name="US DOE Joint Genome Institute (JGI-PGF)"/>
            <person name="Walter F."/>
            <person name="Albersmeier A."/>
            <person name="Kalinowski J."/>
            <person name="Ruckert C."/>
        </authorList>
    </citation>
    <scope>NUCLEOTIDE SEQUENCE</scope>
    <source>
        <strain evidence="6">CGMCC 1.8984</strain>
    </source>
</reference>
<feature type="transmembrane region" description="Helical" evidence="5">
    <location>
        <begin position="15"/>
        <end position="39"/>
    </location>
</feature>
<evidence type="ECO:0000256" key="4">
    <source>
        <dbReference type="ARBA" id="ARBA00023136"/>
    </source>
</evidence>
<evidence type="ECO:0000256" key="5">
    <source>
        <dbReference type="SAM" id="Phobius"/>
    </source>
</evidence>
<accession>A0A917UTU3</accession>
<protein>
    <submittedName>
        <fullName evidence="6">Uncharacterized protein</fullName>
    </submittedName>
</protein>
<comment type="subcellular location">
    <subcellularLocation>
        <location evidence="1">Membrane</location>
        <topology evidence="1">Multi-pass membrane protein</topology>
    </subcellularLocation>
</comment>
<dbReference type="Gene3D" id="1.50.10.150">
    <property type="entry name" value="Voltage-dependent anion channel"/>
    <property type="match status" value="1"/>
</dbReference>
<dbReference type="InterPro" id="IPR038665">
    <property type="entry name" value="Voltage-dep_anion_channel_sf"/>
</dbReference>
<dbReference type="Pfam" id="PF03595">
    <property type="entry name" value="SLAC1"/>
    <property type="match status" value="1"/>
</dbReference>